<gene>
    <name evidence="1" type="ORF">SAMN06295970_101167</name>
</gene>
<comment type="caution">
    <text evidence="1">The sequence shown here is derived from an EMBL/GenBank/DDBJ whole genome shotgun (WGS) entry which is preliminary data.</text>
</comment>
<proteinExistence type="predicted"/>
<accession>A0ABY1PQV3</accession>
<evidence type="ECO:0000313" key="1">
    <source>
        <dbReference type="EMBL" id="SMP42208.1"/>
    </source>
</evidence>
<dbReference type="EMBL" id="FXUL01000001">
    <property type="protein sequence ID" value="SMP42208.1"/>
    <property type="molecule type" value="Genomic_DNA"/>
</dbReference>
<name>A0ABY1PQV3_9BURK</name>
<dbReference type="Proteomes" id="UP001158049">
    <property type="component" value="Unassembled WGS sequence"/>
</dbReference>
<protein>
    <recommendedName>
        <fullName evidence="3">DUF2783 domain-containing protein</fullName>
    </recommendedName>
</protein>
<reference evidence="1 2" key="1">
    <citation type="submission" date="2017-05" db="EMBL/GenBank/DDBJ databases">
        <authorList>
            <person name="Varghese N."/>
            <person name="Submissions S."/>
        </authorList>
    </citation>
    <scope>NUCLEOTIDE SEQUENCE [LARGE SCALE GENOMIC DNA]</scope>
    <source>
        <strain evidence="1 2">DSM 26001</strain>
    </source>
</reference>
<keyword evidence="2" id="KW-1185">Reference proteome</keyword>
<dbReference type="RefSeq" id="WP_283440323.1">
    <property type="nucleotide sequence ID" value="NZ_FXUL01000001.1"/>
</dbReference>
<evidence type="ECO:0008006" key="3">
    <source>
        <dbReference type="Google" id="ProtNLM"/>
    </source>
</evidence>
<evidence type="ECO:0000313" key="2">
    <source>
        <dbReference type="Proteomes" id="UP001158049"/>
    </source>
</evidence>
<organism evidence="1 2">
    <name type="scientific">Noviherbaspirillum suwonense</name>
    <dbReference type="NCBI Taxonomy" id="1224511"/>
    <lineage>
        <taxon>Bacteria</taxon>
        <taxon>Pseudomonadati</taxon>
        <taxon>Pseudomonadota</taxon>
        <taxon>Betaproteobacteria</taxon>
        <taxon>Burkholderiales</taxon>
        <taxon>Oxalobacteraceae</taxon>
        <taxon>Noviherbaspirillum</taxon>
    </lineage>
</organism>
<sequence>MKDNELDAVYTQLCRTMTELGPDKTALFLARFALLAIQRIDDPAAALRIIGDAAEDMAG</sequence>